<proteinExistence type="predicted"/>
<dbReference type="Gene3D" id="3.30.70.2480">
    <property type="match status" value="1"/>
</dbReference>
<dbReference type="SUPFAM" id="SSF56672">
    <property type="entry name" value="DNA/RNA polymerases"/>
    <property type="match status" value="1"/>
</dbReference>
<organism evidence="13">
    <name type="scientific">Coleura bat reovirus</name>
    <dbReference type="NCBI Taxonomy" id="3141869"/>
    <lineage>
        <taxon>Viruses</taxon>
        <taxon>Riboviria</taxon>
        <taxon>Orthornavirae</taxon>
        <taxon>Duplornaviricota</taxon>
        <taxon>Resentoviricetes</taxon>
        <taxon>Reovirales</taxon>
    </lineage>
</organism>
<keyword evidence="8" id="KW-0946">Virion</keyword>
<dbReference type="GO" id="GO:0003723">
    <property type="term" value="F:RNA binding"/>
    <property type="evidence" value="ECO:0007669"/>
    <property type="project" value="InterPro"/>
</dbReference>
<evidence type="ECO:0000256" key="5">
    <source>
        <dbReference type="ARBA" id="ARBA00022679"/>
    </source>
</evidence>
<dbReference type="EC" id="2.7.7.48" evidence="2 11"/>
<keyword evidence="5 11" id="KW-0808">Transferase</keyword>
<keyword evidence="7 11" id="KW-0547">Nucleotide-binding</keyword>
<evidence type="ECO:0000256" key="4">
    <source>
        <dbReference type="ARBA" id="ARBA00022484"/>
    </source>
</evidence>
<dbReference type="GO" id="GO:0003968">
    <property type="term" value="F:RNA-directed RNA polymerase activity"/>
    <property type="evidence" value="ECO:0007669"/>
    <property type="project" value="UniProtKB-KW"/>
</dbReference>
<evidence type="ECO:0000256" key="7">
    <source>
        <dbReference type="ARBA" id="ARBA00022741"/>
    </source>
</evidence>
<evidence type="ECO:0000256" key="6">
    <source>
        <dbReference type="ARBA" id="ARBA00022695"/>
    </source>
</evidence>
<comment type="catalytic activity">
    <reaction evidence="10 11">
        <text>RNA(n) + a ribonucleoside 5'-triphosphate = RNA(n+1) + diphosphate</text>
        <dbReference type="Rhea" id="RHEA:21248"/>
        <dbReference type="Rhea" id="RHEA-COMP:14527"/>
        <dbReference type="Rhea" id="RHEA-COMP:17342"/>
        <dbReference type="ChEBI" id="CHEBI:33019"/>
        <dbReference type="ChEBI" id="CHEBI:61557"/>
        <dbReference type="ChEBI" id="CHEBI:140395"/>
        <dbReference type="EC" id="2.7.7.48"/>
    </reaction>
</comment>
<dbReference type="Pfam" id="PF02123">
    <property type="entry name" value="RdRP_4"/>
    <property type="match status" value="1"/>
</dbReference>
<dbReference type="InterPro" id="IPR001795">
    <property type="entry name" value="RNA-dir_pol_luteovirus"/>
</dbReference>
<evidence type="ECO:0000256" key="2">
    <source>
        <dbReference type="ARBA" id="ARBA00012494"/>
    </source>
</evidence>
<dbReference type="InterPro" id="IPR007097">
    <property type="entry name" value="RNA-dir_pol_reovirus"/>
</dbReference>
<evidence type="ECO:0000313" key="13">
    <source>
        <dbReference type="EMBL" id="XBH23976.1"/>
    </source>
</evidence>
<keyword evidence="4 11" id="KW-0696">RNA-directed RNA polymerase</keyword>
<evidence type="ECO:0000256" key="9">
    <source>
        <dbReference type="ARBA" id="ARBA00022953"/>
    </source>
</evidence>
<protein>
    <recommendedName>
        <fullName evidence="3 11">RNA-directed RNA polymerase</fullName>
        <ecNumber evidence="2 11">2.7.7.48</ecNumber>
    </recommendedName>
</protein>
<dbReference type="Gene3D" id="1.10.357.80">
    <property type="match status" value="1"/>
</dbReference>
<feature type="domain" description="RdRp catalytic" evidence="12">
    <location>
        <begin position="554"/>
        <end position="748"/>
    </location>
</feature>
<dbReference type="PROSITE" id="PS50523">
    <property type="entry name" value="RDRP_DSRNA_REO"/>
    <property type="match status" value="1"/>
</dbReference>
<name>A0AAU7E387_9REOV</name>
<keyword evidence="9 11" id="KW-0693">Viral RNA replication</keyword>
<sequence length="1168" mass="132946">MDDANYLAWLAKDIIRNLAYTSLVYNNPKVAIVELKDKKDDFQSTEKNQSTPSQIIEEISNVMKSTASTASKLEYLLRIRYISAYVDDKSDKRKIVSDLINNIIVKLQGVCTPDVSLSDLITNIESESNAWKIKNSSFFKNYHYDQPVSQFIKLNEFEVLDNEKDKNRWKSDTIQGLNPNYNHRTHTLVSSIIFSVQSRISEYNDKQANALLYLFKNIKERYDEGYLELLPNRKWSHTLQEIQNNPKIRLYSAKIIHAACAMISILHAEPIDPYFLCQIIAAYKIIPAHAAKQLSSPMTLYIGVAQLKSNIVVSTSTAAESVASERPNVTRLEQSQFDEWNEEMKHYPFRSSILTTLMNNNLYDVSIDTFYLIFNCFSATFHVGHRIDNPQDAVNDQVSVEYTSNVNREMYDQYYFLLKRMLTEQIAAYADEMYFKYNSDVTAESLAAMANSSNGYSRNVKFIDRDIKTTKKMLHLDDDLYNDLDFTDVAGTISKGIPMGTRNVPARQTRGIFILSWQVAAIQHTLAEFLYKRAKQGGYGASFAEAYTAKAATLTYGLLAEATSRADKLILYTDVSQWDASQHNTEPYRSAWINAIHEARLKYRINKSQEPHVLGMNVFDKMIEIQQALLNSNLLVESPGSQRPLLKIRYHGVASGEKTTKIGNSYANVALISTVLNSLSQEIPSIRVTHTRVDGDDNVVIMYVDDAIEKVQSLIKQKYQLMNARVKALASYTGLEMAKRFIICGKIFERGAISIFTAERPYGTDQSVQATTGSLIYSSAVNAYRGFGDRYFQFMLDTLVPPSSSVRVTGRLRSILSPVTLFATGPLSFEITPTGLGGRMRFFSMNRKLMKLYKILTTSLSITVEPDEVLKYSHTPQFKARTSQMITSVRNAMKSEAKIITQLLVDKERQKTLGVPNVATTKNRQQIEKARRVLSYAEEILPQVKEFYPEEIFHLVIENSKIIETSTTTNIQIYMNNNKGIKILQSQLGVRVSDSQLNMKPQNTLLKLVEKHSPIKISPSDLVSYARKYDLSGLIGKKQFLLDLGITGNELRFYLNSKLLFHDLLVSKYDKLYESPGFGAVQLTALPLDLTAAEKVFKIKLNLPQAYYELLMLMLLYEYVHYVMFTGKLHTFVLTPESTMHASQLIKTIMTMIDNIKLDTVNFRDNIY</sequence>
<dbReference type="EMBL" id="PP711904">
    <property type="protein sequence ID" value="XBH23976.1"/>
    <property type="molecule type" value="Genomic_RNA"/>
</dbReference>
<accession>A0AAU7E387</accession>
<evidence type="ECO:0000256" key="10">
    <source>
        <dbReference type="ARBA" id="ARBA00048744"/>
    </source>
</evidence>
<reference evidence="13" key="2">
    <citation type="submission" date="2024-02" db="EMBL/GenBank/DDBJ databases">
        <authorList>
            <person name="Hu B."/>
        </authorList>
    </citation>
    <scope>NUCLEOTIDE SEQUENCE</scope>
    <source>
        <strain evidence="13">3A/Kenya/BAT269/2015</strain>
    </source>
</reference>
<dbReference type="GO" id="GO:0044423">
    <property type="term" value="C:virion component"/>
    <property type="evidence" value="ECO:0007669"/>
    <property type="project" value="UniProtKB-KW"/>
</dbReference>
<evidence type="ECO:0000259" key="12">
    <source>
        <dbReference type="PROSITE" id="PS50523"/>
    </source>
</evidence>
<evidence type="ECO:0000256" key="3">
    <source>
        <dbReference type="ARBA" id="ARBA00022412"/>
    </source>
</evidence>
<dbReference type="InterPro" id="IPR043502">
    <property type="entry name" value="DNA/RNA_pol_sf"/>
</dbReference>
<keyword evidence="6 11" id="KW-0548">Nucleotidyltransferase</keyword>
<dbReference type="GO" id="GO:0000166">
    <property type="term" value="F:nucleotide binding"/>
    <property type="evidence" value="ECO:0007669"/>
    <property type="project" value="UniProtKB-KW"/>
</dbReference>
<dbReference type="GO" id="GO:0019079">
    <property type="term" value="P:viral genome replication"/>
    <property type="evidence" value="ECO:0007669"/>
    <property type="project" value="InterPro"/>
</dbReference>
<evidence type="ECO:0000256" key="11">
    <source>
        <dbReference type="RuleBase" id="RU364050"/>
    </source>
</evidence>
<comment type="subcellular location">
    <subcellularLocation>
        <location evidence="1">Virion</location>
    </subcellularLocation>
</comment>
<evidence type="ECO:0000256" key="8">
    <source>
        <dbReference type="ARBA" id="ARBA00022844"/>
    </source>
</evidence>
<evidence type="ECO:0000256" key="1">
    <source>
        <dbReference type="ARBA" id="ARBA00004328"/>
    </source>
</evidence>
<dbReference type="GO" id="GO:0006351">
    <property type="term" value="P:DNA-templated transcription"/>
    <property type="evidence" value="ECO:0007669"/>
    <property type="project" value="InterPro"/>
</dbReference>
<reference evidence="13" key="1">
    <citation type="journal article" date="2024" name="Microbiome">
        <title>Substantial viral diversity in bats and rodents from East Africa: insights into evolution, recombination, and cocirculation.</title>
        <authorList>
            <person name="Wang D."/>
            <person name="Yang X."/>
            <person name="Ren Z."/>
            <person name="Hu B."/>
            <person name="Zhao H."/>
            <person name="Yang K."/>
            <person name="Shi P."/>
            <person name="Zhang Z."/>
            <person name="Feng Q."/>
            <person name="Nawenja C.V."/>
            <person name="Obanda V."/>
            <person name="Robert K."/>
            <person name="Nalikka B."/>
            <person name="Waruhiu C.N."/>
            <person name="Ochola G.O."/>
            <person name="Onyuok S.O."/>
            <person name="Ochieng H."/>
            <person name="Li B."/>
            <person name="Zhu Y."/>
            <person name="Si H."/>
            <person name="Yin J."/>
            <person name="Kristiansen K."/>
            <person name="Jin X."/>
            <person name="Xu X."/>
            <person name="Xiao M."/>
            <person name="Agwanda B."/>
            <person name="Ommeh S."/>
            <person name="Li J."/>
            <person name="Shi Z.L."/>
        </authorList>
    </citation>
    <scope>NUCLEOTIDE SEQUENCE</scope>
    <source>
        <strain evidence="13">3A/Kenya/BAT269/2015</strain>
    </source>
</reference>